<evidence type="ECO:0000256" key="1">
    <source>
        <dbReference type="SAM" id="MobiDB-lite"/>
    </source>
</evidence>
<evidence type="ECO:0000313" key="4">
    <source>
        <dbReference type="EMBL" id="CAH2103564.1"/>
    </source>
</evidence>
<feature type="compositionally biased region" description="Low complexity" evidence="1">
    <location>
        <begin position="513"/>
        <end position="551"/>
    </location>
</feature>
<dbReference type="GO" id="GO:0048699">
    <property type="term" value="P:generation of neurons"/>
    <property type="evidence" value="ECO:0007669"/>
    <property type="project" value="UniProtKB-ARBA"/>
</dbReference>
<evidence type="ECO:0000259" key="3">
    <source>
        <dbReference type="PROSITE" id="PS50200"/>
    </source>
</evidence>
<feature type="region of interest" description="Disordered" evidence="1">
    <location>
        <begin position="761"/>
        <end position="808"/>
    </location>
</feature>
<dbReference type="PROSITE" id="PS50003">
    <property type="entry name" value="PH_DOMAIN"/>
    <property type="match status" value="1"/>
</dbReference>
<dbReference type="Pfam" id="PF00169">
    <property type="entry name" value="PH"/>
    <property type="match status" value="1"/>
</dbReference>
<dbReference type="PROSITE" id="PS50200">
    <property type="entry name" value="RA"/>
    <property type="match status" value="1"/>
</dbReference>
<feature type="compositionally biased region" description="Polar residues" evidence="1">
    <location>
        <begin position="774"/>
        <end position="806"/>
    </location>
</feature>
<sequence length="1041" mass="115567">MMDVQLSEQTKWHRGGFLSTLNRSFRLATKSKSVTSSPVENKSIEQSLDMTTPGLNASNEAPTALRPLEIVAPRIDTYRFSMANLEETQDADLDAILGELCALDSEYDEEISRVSSDYSTQSKDRSEGESSQRQENKDVSDGASTFTRTDSPDNDSAFSDTVSMLSSESSASSSASSKCKAIKLSLLPNQKDAVFQQKADKIKLALERMREANVKKLFIKAFSVDGSSKSLLIDEKMTCGYVARLLADKNHVTMEPKWAIVEQLPDLHMERVYEDHEMLVDNLMLWTRESKNKILFAERPDKISLFQTPEKFLLTEDDKGWSSEQDEHSRQVIIEEFFGQSGVSTNIPSVSGHPVPPMEGPLYLKSDAKKGWKKFYFVLRPSGLYYLPKDKVKTLKELVCLATFDTNEVYLGVNWKKKYKSPTDFCFAIKHPRLQQPKSVKFIKFLCADDQRTLERWITAMRIAKHGRQLLENYRSLVEELTQEDLDHLAHARSCSITSIPTKTNGTAPMGVNSPAQPASSNISAANSDISSGRHSRASSSSSSGCLSDGGTASESAFDCEFPMGTIKRKPSMKPNIPLTWMTRQLKEMAENEGEAETGDTGTLTRRTRSRDDSTLKRHHSTATESSDTPIYSTGSITSSSPIRHQPASPTYGHYETIARDPYRSSVDTASSLYGYTIYDKTQQPSEITAVEDLPPPPPPTEDVQDGMFSSTLSLDSLPPPPPPLDPIEDICGSQLSLPPPPPEHTIEAHSGRVQDIVSQLSAQQIEQTARAGQRNSNHQSESSRTFPRQPSLDSVNSEASKTSSLHSDKSIYGQQNVAYGACLVELQSKKLSNGSPSVQKKTMDSTKERTSSIKKVNFADDLPTCSEKKTKKITFNLTDAPPSPRKPSPPKRNESTRLSSPKKLADSNSNPPKEFLKDLQRVMRKKWQVAQKCKLEPATTPHEVLGFREYPLSDDYKETSVSMWVQEHYGGGSGVEDPFYENVYGREALPRREEPKPIKKRPPPAPPRRSDSTHLSTHPGLPAASHSALPAHPSTVQPTA</sequence>
<dbReference type="AlphaFoldDB" id="A0AAU9UV53"/>
<reference evidence="4" key="1">
    <citation type="submission" date="2022-03" db="EMBL/GenBank/DDBJ databases">
        <authorList>
            <person name="Tunstrom K."/>
        </authorList>
    </citation>
    <scope>NUCLEOTIDE SEQUENCE</scope>
</reference>
<dbReference type="GO" id="GO:0071944">
    <property type="term" value="C:cell periphery"/>
    <property type="evidence" value="ECO:0007669"/>
    <property type="project" value="UniProtKB-ARBA"/>
</dbReference>
<name>A0AAU9UV53_EUPED</name>
<evidence type="ECO:0000259" key="2">
    <source>
        <dbReference type="PROSITE" id="PS50003"/>
    </source>
</evidence>
<gene>
    <name evidence="4" type="ORF">EEDITHA_LOCUS18054</name>
</gene>
<feature type="compositionally biased region" description="Polar residues" evidence="1">
    <location>
        <begin position="623"/>
        <end position="643"/>
    </location>
</feature>
<keyword evidence="5" id="KW-1185">Reference proteome</keyword>
<proteinExistence type="predicted"/>
<dbReference type="EMBL" id="CAKOGL010000026">
    <property type="protein sequence ID" value="CAH2103564.1"/>
    <property type="molecule type" value="Genomic_DNA"/>
</dbReference>
<dbReference type="InterPro" id="IPR000159">
    <property type="entry name" value="RA_dom"/>
</dbReference>
<feature type="region of interest" description="Disordered" evidence="1">
    <location>
        <begin position="871"/>
        <end position="915"/>
    </location>
</feature>
<dbReference type="InterPro" id="IPR001849">
    <property type="entry name" value="PH_domain"/>
</dbReference>
<dbReference type="PANTHER" id="PTHR11243">
    <property type="entry name" value="GROWTH FACTOR RECEPTOR-BOUND PROTEIN"/>
    <property type="match status" value="1"/>
</dbReference>
<feature type="region of interest" description="Disordered" evidence="1">
    <location>
        <begin position="500"/>
        <end position="551"/>
    </location>
</feature>
<dbReference type="InterPro" id="IPR011993">
    <property type="entry name" value="PH-like_dom_sf"/>
</dbReference>
<feature type="region of interest" description="Disordered" evidence="1">
    <location>
        <begin position="589"/>
        <end position="656"/>
    </location>
</feature>
<feature type="region of interest" description="Disordered" evidence="1">
    <location>
        <begin position="987"/>
        <end position="1041"/>
    </location>
</feature>
<feature type="domain" description="PH" evidence="2">
    <location>
        <begin position="355"/>
        <end position="466"/>
    </location>
</feature>
<evidence type="ECO:0008006" key="6">
    <source>
        <dbReference type="Google" id="ProtNLM"/>
    </source>
</evidence>
<dbReference type="Pfam" id="PF21989">
    <property type="entry name" value="RA_2"/>
    <property type="match status" value="1"/>
</dbReference>
<dbReference type="Gene3D" id="2.30.29.30">
    <property type="entry name" value="Pleckstrin-homology domain (PH domain)/Phosphotyrosine-binding domain (PTB)"/>
    <property type="match status" value="1"/>
</dbReference>
<feature type="compositionally biased region" description="Basic and acidic residues" evidence="1">
    <location>
        <begin position="122"/>
        <end position="140"/>
    </location>
</feature>
<dbReference type="CDD" id="cd01259">
    <property type="entry name" value="PH_APBB1IP"/>
    <property type="match status" value="1"/>
</dbReference>
<evidence type="ECO:0000313" key="5">
    <source>
        <dbReference type="Proteomes" id="UP001153954"/>
    </source>
</evidence>
<dbReference type="SMART" id="SM00314">
    <property type="entry name" value="RA"/>
    <property type="match status" value="1"/>
</dbReference>
<feature type="compositionally biased region" description="Basic and acidic residues" evidence="1">
    <location>
        <begin position="989"/>
        <end position="998"/>
    </location>
</feature>
<dbReference type="SMART" id="SM00233">
    <property type="entry name" value="PH"/>
    <property type="match status" value="1"/>
</dbReference>
<dbReference type="SUPFAM" id="SSF54236">
    <property type="entry name" value="Ubiquitin-like"/>
    <property type="match status" value="1"/>
</dbReference>
<feature type="region of interest" description="Disordered" evidence="1">
    <location>
        <begin position="686"/>
        <end position="748"/>
    </location>
</feature>
<feature type="compositionally biased region" description="Polar residues" evidence="1">
    <location>
        <begin position="142"/>
        <end position="162"/>
    </location>
</feature>
<comment type="caution">
    <text evidence="4">The sequence shown here is derived from an EMBL/GenBank/DDBJ whole genome shotgun (WGS) entry which is preliminary data.</text>
</comment>
<dbReference type="Gene3D" id="3.10.20.90">
    <property type="entry name" value="Phosphatidylinositol 3-kinase Catalytic Subunit, Chain A, domain 1"/>
    <property type="match status" value="1"/>
</dbReference>
<dbReference type="InterPro" id="IPR039665">
    <property type="entry name" value="PH_APBB1IP"/>
</dbReference>
<dbReference type="SUPFAM" id="SSF50729">
    <property type="entry name" value="PH domain-like"/>
    <property type="match status" value="1"/>
</dbReference>
<dbReference type="CDD" id="cd16138">
    <property type="entry name" value="RA_MRL_MIG10"/>
    <property type="match status" value="1"/>
</dbReference>
<dbReference type="InterPro" id="IPR029071">
    <property type="entry name" value="Ubiquitin-like_domsf"/>
</dbReference>
<organism evidence="4 5">
    <name type="scientific">Euphydryas editha</name>
    <name type="common">Edith's checkerspot</name>
    <dbReference type="NCBI Taxonomy" id="104508"/>
    <lineage>
        <taxon>Eukaryota</taxon>
        <taxon>Metazoa</taxon>
        <taxon>Ecdysozoa</taxon>
        <taxon>Arthropoda</taxon>
        <taxon>Hexapoda</taxon>
        <taxon>Insecta</taxon>
        <taxon>Pterygota</taxon>
        <taxon>Neoptera</taxon>
        <taxon>Endopterygota</taxon>
        <taxon>Lepidoptera</taxon>
        <taxon>Glossata</taxon>
        <taxon>Ditrysia</taxon>
        <taxon>Papilionoidea</taxon>
        <taxon>Nymphalidae</taxon>
        <taxon>Nymphalinae</taxon>
        <taxon>Euphydryas</taxon>
    </lineage>
</organism>
<dbReference type="Proteomes" id="UP001153954">
    <property type="component" value="Unassembled WGS sequence"/>
</dbReference>
<accession>A0AAU9UV53</accession>
<dbReference type="PANTHER" id="PTHR11243:SF23">
    <property type="entry name" value="LD06925P"/>
    <property type="match status" value="1"/>
</dbReference>
<dbReference type="InterPro" id="IPR039664">
    <property type="entry name" value="GRB/APBB1IP"/>
</dbReference>
<feature type="compositionally biased region" description="Low complexity" evidence="1">
    <location>
        <begin position="1022"/>
        <end position="1035"/>
    </location>
</feature>
<feature type="region of interest" description="Disordered" evidence="1">
    <location>
        <begin position="112"/>
        <end position="162"/>
    </location>
</feature>
<feature type="domain" description="Ras-associating" evidence="3">
    <location>
        <begin position="215"/>
        <end position="301"/>
    </location>
</feature>
<dbReference type="GO" id="GO:0007165">
    <property type="term" value="P:signal transduction"/>
    <property type="evidence" value="ECO:0007669"/>
    <property type="project" value="InterPro"/>
</dbReference>
<protein>
    <recommendedName>
        <fullName evidence="6">Abnormal cell migration protein 10</fullName>
    </recommendedName>
</protein>
<feature type="compositionally biased region" description="Basic and acidic residues" evidence="1">
    <location>
        <begin position="842"/>
        <end position="852"/>
    </location>
</feature>
<feature type="region of interest" description="Disordered" evidence="1">
    <location>
        <begin position="833"/>
        <end position="852"/>
    </location>
</feature>